<reference evidence="1 2" key="1">
    <citation type="journal article" date="2017" name="Front. Microbiol.">
        <title>Genome Sequence of Desulfurella amilsii Strain TR1 and Comparative Genomics of Desulfurellaceae Family.</title>
        <authorList>
            <person name="Florentino A.P."/>
            <person name="Stams A.J."/>
            <person name="Sanchez-Andrea I."/>
        </authorList>
    </citation>
    <scope>NUCLEOTIDE SEQUENCE [LARGE SCALE GENOMIC DNA]</scope>
    <source>
        <strain evidence="1 2">TR1</strain>
    </source>
</reference>
<dbReference type="STRING" id="1562698.DESAMIL20_669"/>
<proteinExistence type="predicted"/>
<gene>
    <name evidence="1" type="ORF">DESAMIL20_669</name>
</gene>
<organism evidence="1 2">
    <name type="scientific">Desulfurella amilsii</name>
    <dbReference type="NCBI Taxonomy" id="1562698"/>
    <lineage>
        <taxon>Bacteria</taxon>
        <taxon>Pseudomonadati</taxon>
        <taxon>Campylobacterota</taxon>
        <taxon>Desulfurellia</taxon>
        <taxon>Desulfurellales</taxon>
        <taxon>Desulfurellaceae</taxon>
        <taxon>Desulfurella</taxon>
    </lineage>
</organism>
<dbReference type="AlphaFoldDB" id="A0A1X4XY82"/>
<evidence type="ECO:0000313" key="1">
    <source>
        <dbReference type="EMBL" id="OSS42485.1"/>
    </source>
</evidence>
<dbReference type="RefSeq" id="WP_086033401.1">
    <property type="nucleotide sequence ID" value="NZ_MDSU01000016.1"/>
</dbReference>
<keyword evidence="2" id="KW-1185">Reference proteome</keyword>
<name>A0A1X4XY82_9BACT</name>
<dbReference type="EMBL" id="MDSU01000016">
    <property type="protein sequence ID" value="OSS42485.1"/>
    <property type="molecule type" value="Genomic_DNA"/>
</dbReference>
<sequence length="69" mass="8161">MIKKTVLECYLYDDNKCLVYVDGVSKGLFDLKNFNSLESFFEFLDKEFDVEKRHIYNIALEKTKSKIAI</sequence>
<protein>
    <submittedName>
        <fullName evidence="1">Uncharacterized protein</fullName>
    </submittedName>
</protein>
<dbReference type="Proteomes" id="UP000194141">
    <property type="component" value="Unassembled WGS sequence"/>
</dbReference>
<evidence type="ECO:0000313" key="2">
    <source>
        <dbReference type="Proteomes" id="UP000194141"/>
    </source>
</evidence>
<accession>A0A1X4XY82</accession>
<comment type="caution">
    <text evidence="1">The sequence shown here is derived from an EMBL/GenBank/DDBJ whole genome shotgun (WGS) entry which is preliminary data.</text>
</comment>